<protein>
    <submittedName>
        <fullName evidence="6">Protein saal1-like isoform X1</fullName>
    </submittedName>
</protein>
<accession>A0A6P7TP43</accession>
<name>A0A6P7TP43_9MOLL</name>
<dbReference type="InterPro" id="IPR052464">
    <property type="entry name" value="Synovial_Prolif_Regulator"/>
</dbReference>
<proteinExistence type="inferred from homology"/>
<dbReference type="AlphaFoldDB" id="A0A6P7TP43"/>
<evidence type="ECO:0000256" key="4">
    <source>
        <dbReference type="SAM" id="MobiDB-lite"/>
    </source>
</evidence>
<dbReference type="InterPro" id="IPR011989">
    <property type="entry name" value="ARM-like"/>
</dbReference>
<dbReference type="SUPFAM" id="SSF48371">
    <property type="entry name" value="ARM repeat"/>
    <property type="match status" value="1"/>
</dbReference>
<feature type="compositionally biased region" description="Basic residues" evidence="4">
    <location>
        <begin position="366"/>
        <end position="379"/>
    </location>
</feature>
<organism evidence="5 6">
    <name type="scientific">Octopus sinensis</name>
    <name type="common">East Asian common octopus</name>
    <dbReference type="NCBI Taxonomy" id="2607531"/>
    <lineage>
        <taxon>Eukaryota</taxon>
        <taxon>Metazoa</taxon>
        <taxon>Spiralia</taxon>
        <taxon>Lophotrochozoa</taxon>
        <taxon>Mollusca</taxon>
        <taxon>Cephalopoda</taxon>
        <taxon>Coleoidea</taxon>
        <taxon>Octopodiformes</taxon>
        <taxon>Octopoda</taxon>
        <taxon>Incirrata</taxon>
        <taxon>Octopodidae</taxon>
        <taxon>Octopus</taxon>
    </lineage>
</organism>
<dbReference type="Proteomes" id="UP000515154">
    <property type="component" value="Linkage group LG25"/>
</dbReference>
<dbReference type="PANTHER" id="PTHR23424">
    <property type="entry name" value="SERUM AMYLOID A"/>
    <property type="match status" value="1"/>
</dbReference>
<comment type="subcellular location">
    <subcellularLocation>
        <location evidence="1">Nucleus</location>
    </subcellularLocation>
</comment>
<evidence type="ECO:0000256" key="3">
    <source>
        <dbReference type="ARBA" id="ARBA00038401"/>
    </source>
</evidence>
<sequence>MDENVNPIDCSDSPFRSNPTLPAGFDDDDELLNADIITGTAFSKQWLFTVLMKLIQEVDKQNEPGNDDSEFGVDVNEDLQDELCNLWDMSMNSDVVVFMHEFKSVELLSAVIVKSRAPRVTEICVGILGNLSCNPTVCSEMSTNPEFINMVLLLLENPDGLCLVQTVRLLYCCLQSEEHYLPWVAAIKDHEANILELVKFIMASSTNVELLKNVGELLNLLFYLEDELCERWSTTAMLTAMLEAVKEIGFQPCPALEVFIHNFQLMSCSQNGVLALENMSQPILEVLMKYLMFLCDEPIVPVDLKAKYLAAILSLINLIFLQGSKFDIGSFYKIDMFPKCLFKILEGLFPYIYHPVESSDSDGNKPKKKHHHHHHHHHQQPQQHSLSVVEDLASFKRYQWKKEISGCDPSLAVLYKALHSSFLRLSWLIPKKTTEDSVWCQLLHYLDTECSELHLHYLLLILQDESEDIKNPLHHLKAVSDSNGLYRLHHVVMDTVVDDD</sequence>
<evidence type="ECO:0000256" key="1">
    <source>
        <dbReference type="ARBA" id="ARBA00004123"/>
    </source>
</evidence>
<feature type="region of interest" description="Disordered" evidence="4">
    <location>
        <begin position="1"/>
        <end position="22"/>
    </location>
</feature>
<evidence type="ECO:0000313" key="5">
    <source>
        <dbReference type="Proteomes" id="UP000515154"/>
    </source>
</evidence>
<dbReference type="PANTHER" id="PTHR23424:SF23">
    <property type="entry name" value="PROTEIN SAAL1"/>
    <property type="match status" value="1"/>
</dbReference>
<gene>
    <name evidence="6" type="primary">LOC115224464</name>
</gene>
<dbReference type="KEGG" id="osn:115224464"/>
<dbReference type="Gene3D" id="1.25.10.10">
    <property type="entry name" value="Leucine-rich Repeat Variant"/>
    <property type="match status" value="1"/>
</dbReference>
<feature type="region of interest" description="Disordered" evidence="4">
    <location>
        <begin position="360"/>
        <end position="386"/>
    </location>
</feature>
<keyword evidence="5" id="KW-1185">Reference proteome</keyword>
<dbReference type="GO" id="GO:0005634">
    <property type="term" value="C:nucleus"/>
    <property type="evidence" value="ECO:0007669"/>
    <property type="project" value="UniProtKB-SubCell"/>
</dbReference>
<dbReference type="InterPro" id="IPR016024">
    <property type="entry name" value="ARM-type_fold"/>
</dbReference>
<evidence type="ECO:0000256" key="2">
    <source>
        <dbReference type="ARBA" id="ARBA00023242"/>
    </source>
</evidence>
<dbReference type="RefSeq" id="XP_029651232.1">
    <property type="nucleotide sequence ID" value="XM_029795372.2"/>
</dbReference>
<reference evidence="6" key="1">
    <citation type="submission" date="2025-08" db="UniProtKB">
        <authorList>
            <consortium name="RefSeq"/>
        </authorList>
    </citation>
    <scope>IDENTIFICATION</scope>
</reference>
<comment type="similarity">
    <text evidence="3">Belongs to the SAAL1 family.</text>
</comment>
<evidence type="ECO:0000313" key="6">
    <source>
        <dbReference type="RefSeq" id="XP_029651232.1"/>
    </source>
</evidence>
<keyword evidence="2" id="KW-0539">Nucleus</keyword>